<gene>
    <name evidence="13" type="ORF">ACFSOX_14110</name>
</gene>
<dbReference type="PANTHER" id="PTHR31528">
    <property type="entry name" value="4-AMINO-5-HYDROXYMETHYL-2-METHYLPYRIMIDINE PHOSPHATE SYNTHASE THI11-RELATED"/>
    <property type="match status" value="1"/>
</dbReference>
<dbReference type="SUPFAM" id="SSF53850">
    <property type="entry name" value="Periplasmic binding protein-like II"/>
    <property type="match status" value="1"/>
</dbReference>
<dbReference type="InterPro" id="IPR006311">
    <property type="entry name" value="TAT_signal"/>
</dbReference>
<evidence type="ECO:0000313" key="13">
    <source>
        <dbReference type="EMBL" id="MFD2183289.1"/>
    </source>
</evidence>
<name>A0ABW5AN46_9BRAD</name>
<dbReference type="Proteomes" id="UP001597314">
    <property type="component" value="Unassembled WGS sequence"/>
</dbReference>
<evidence type="ECO:0000256" key="5">
    <source>
        <dbReference type="ARBA" id="ARBA00022679"/>
    </source>
</evidence>
<dbReference type="EMBL" id="JBHUIW010000016">
    <property type="protein sequence ID" value="MFD2183289.1"/>
    <property type="molecule type" value="Genomic_DNA"/>
</dbReference>
<evidence type="ECO:0000256" key="10">
    <source>
        <dbReference type="ARBA" id="ARBA00033171"/>
    </source>
</evidence>
<protein>
    <recommendedName>
        <fullName evidence="10">Thiamine pyrimidine synthase</fullName>
    </recommendedName>
</protein>
<keyword evidence="14" id="KW-1185">Reference proteome</keyword>
<dbReference type="RefSeq" id="WP_378478449.1">
    <property type="nucleotide sequence ID" value="NZ_JBHUIW010000016.1"/>
</dbReference>
<keyword evidence="6" id="KW-0479">Metal-binding</keyword>
<dbReference type="PROSITE" id="PS51318">
    <property type="entry name" value="TAT"/>
    <property type="match status" value="1"/>
</dbReference>
<comment type="function">
    <text evidence="1">Responsible for the formation of the pyrimidine heterocycle in the thiamine biosynthesis pathway. Catalyzes the formation of hydroxymethylpyrimidine phosphate (HMP-P) from histidine and pyridoxal phosphate (PLP). The protein uses PLP and the active site histidine to form HMP-P, generating an inactive enzyme. The enzyme can only undergo a single turnover, which suggests it is a suicide enzyme.</text>
</comment>
<evidence type="ECO:0000256" key="9">
    <source>
        <dbReference type="ARBA" id="ARBA00023004"/>
    </source>
</evidence>
<comment type="pathway">
    <text evidence="2">Cofactor biosynthesis; thiamine diphosphate biosynthesis.</text>
</comment>
<comment type="catalytic activity">
    <reaction evidence="11">
        <text>N(6)-(pyridoxal phosphate)-L-lysyl-[4-amino-5-hydroxymethyl-2-methylpyrimidine phosphate synthase] + L-histidyl-[4-amino-5-hydroxymethyl-2-methylpyrimidine phosphate synthase] + 2 Fe(3+) + 4 H2O = L-lysyl-[4-amino-5-hydroxymethyl-2-methylpyrimidine phosphate synthase] + (2S)-2-amino-5-hydroxy-4-oxopentanoyl-[4-amino-5-hydroxymethyl-2-methylpyrimidine phosphate synthase] + 4-amino-2-methyl-5-(phosphooxymethyl)pyrimidine + 3-oxopropanoate + 2 Fe(2+) + 2 H(+)</text>
        <dbReference type="Rhea" id="RHEA:65756"/>
        <dbReference type="Rhea" id="RHEA-COMP:16892"/>
        <dbReference type="Rhea" id="RHEA-COMP:16893"/>
        <dbReference type="Rhea" id="RHEA-COMP:16894"/>
        <dbReference type="Rhea" id="RHEA-COMP:16895"/>
        <dbReference type="ChEBI" id="CHEBI:15377"/>
        <dbReference type="ChEBI" id="CHEBI:15378"/>
        <dbReference type="ChEBI" id="CHEBI:29033"/>
        <dbReference type="ChEBI" id="CHEBI:29034"/>
        <dbReference type="ChEBI" id="CHEBI:29969"/>
        <dbReference type="ChEBI" id="CHEBI:29979"/>
        <dbReference type="ChEBI" id="CHEBI:33190"/>
        <dbReference type="ChEBI" id="CHEBI:58354"/>
        <dbReference type="ChEBI" id="CHEBI:143915"/>
        <dbReference type="ChEBI" id="CHEBI:157692"/>
    </reaction>
    <physiologicalReaction direction="left-to-right" evidence="11">
        <dbReference type="Rhea" id="RHEA:65757"/>
    </physiologicalReaction>
</comment>
<evidence type="ECO:0000256" key="1">
    <source>
        <dbReference type="ARBA" id="ARBA00003469"/>
    </source>
</evidence>
<comment type="caution">
    <text evidence="13">The sequence shown here is derived from an EMBL/GenBank/DDBJ whole genome shotgun (WGS) entry which is preliminary data.</text>
</comment>
<evidence type="ECO:0000256" key="6">
    <source>
        <dbReference type="ARBA" id="ARBA00022723"/>
    </source>
</evidence>
<evidence type="ECO:0000256" key="7">
    <source>
        <dbReference type="ARBA" id="ARBA00022898"/>
    </source>
</evidence>
<dbReference type="Gene3D" id="3.40.190.10">
    <property type="entry name" value="Periplasmic binding protein-like II"/>
    <property type="match status" value="2"/>
</dbReference>
<organism evidence="13 14">
    <name type="scientific">Rhodoplanes azumiensis</name>
    <dbReference type="NCBI Taxonomy" id="1897628"/>
    <lineage>
        <taxon>Bacteria</taxon>
        <taxon>Pseudomonadati</taxon>
        <taxon>Pseudomonadota</taxon>
        <taxon>Alphaproteobacteria</taxon>
        <taxon>Hyphomicrobiales</taxon>
        <taxon>Nitrobacteraceae</taxon>
        <taxon>Rhodoplanes</taxon>
    </lineage>
</organism>
<evidence type="ECO:0000259" key="12">
    <source>
        <dbReference type="Pfam" id="PF09084"/>
    </source>
</evidence>
<evidence type="ECO:0000256" key="3">
    <source>
        <dbReference type="ARBA" id="ARBA00009406"/>
    </source>
</evidence>
<evidence type="ECO:0000256" key="11">
    <source>
        <dbReference type="ARBA" id="ARBA00048179"/>
    </source>
</evidence>
<keyword evidence="7" id="KW-0663">Pyridoxal phosphate</keyword>
<comment type="similarity">
    <text evidence="3">Belongs to the NMT1/THI5 family.</text>
</comment>
<sequence length="348" mass="36387">MQNEQTWMQIETSASTRTAIASWTRRAALGAVATVVAAVALAGGAAEAADKVTFVTDFGFNGRHAYYFVALDKGYYKDAGLDVEIVRGQGSADAVKQVAAKTAQLGFADAAAVILGRGNDQIPVKLVAMVYAKPPHAIYVLKESGIAKPKDLEGKRVADTAFSAMPKMFDAYAKAAGIDPAKVSWIVAASDALPGMLNLGRAEGIGQFTVGEALLKKAAGGKELVRLAYGDVGLDYYSNGIIATDETIRTNPDLVKRFVAATMRGLKDAIADPAAAGAIMNKYHRQVDVDVATAETAAVAALAQVPGEPLGAVNPARVQKTIDIVSDAFKLKSPVTVQDIAVTDMVGK</sequence>
<evidence type="ECO:0000256" key="2">
    <source>
        <dbReference type="ARBA" id="ARBA00004948"/>
    </source>
</evidence>
<comment type="subunit">
    <text evidence="4">Homodimer.</text>
</comment>
<keyword evidence="8" id="KW-0784">Thiamine biosynthesis</keyword>
<accession>A0ABW5AN46</accession>
<evidence type="ECO:0000313" key="14">
    <source>
        <dbReference type="Proteomes" id="UP001597314"/>
    </source>
</evidence>
<dbReference type="PANTHER" id="PTHR31528:SF1">
    <property type="entry name" value="4-AMINO-5-HYDROXYMETHYL-2-METHYLPYRIMIDINE PHOSPHATE SYNTHASE THI11-RELATED"/>
    <property type="match status" value="1"/>
</dbReference>
<keyword evidence="9" id="KW-0408">Iron</keyword>
<feature type="domain" description="SsuA/THI5-like" evidence="12">
    <location>
        <begin position="62"/>
        <end position="276"/>
    </location>
</feature>
<reference evidence="14" key="1">
    <citation type="journal article" date="2019" name="Int. J. Syst. Evol. Microbiol.">
        <title>The Global Catalogue of Microorganisms (GCM) 10K type strain sequencing project: providing services to taxonomists for standard genome sequencing and annotation.</title>
        <authorList>
            <consortium name="The Broad Institute Genomics Platform"/>
            <consortium name="The Broad Institute Genome Sequencing Center for Infectious Disease"/>
            <person name="Wu L."/>
            <person name="Ma J."/>
        </authorList>
    </citation>
    <scope>NUCLEOTIDE SEQUENCE [LARGE SCALE GENOMIC DNA]</scope>
    <source>
        <strain evidence="14">CGMCC 1.6774</strain>
    </source>
</reference>
<evidence type="ECO:0000256" key="8">
    <source>
        <dbReference type="ARBA" id="ARBA00022977"/>
    </source>
</evidence>
<keyword evidence="5" id="KW-0808">Transferase</keyword>
<proteinExistence type="inferred from homology"/>
<dbReference type="InterPro" id="IPR027939">
    <property type="entry name" value="NMT1/THI5"/>
</dbReference>
<dbReference type="InterPro" id="IPR015168">
    <property type="entry name" value="SsuA/THI5"/>
</dbReference>
<evidence type="ECO:0000256" key="4">
    <source>
        <dbReference type="ARBA" id="ARBA00011738"/>
    </source>
</evidence>
<dbReference type="Pfam" id="PF09084">
    <property type="entry name" value="NMT1"/>
    <property type="match status" value="1"/>
</dbReference>